<dbReference type="InterPro" id="IPR015424">
    <property type="entry name" value="PyrdxlP-dep_Trfase"/>
</dbReference>
<reference evidence="7" key="1">
    <citation type="submission" date="2022-09" db="EMBL/GenBank/DDBJ databases">
        <authorList>
            <person name="Li Z.-J."/>
        </authorList>
    </citation>
    <scope>NUCLEOTIDE SEQUENCE</scope>
    <source>
        <strain evidence="7">TGB10</strain>
        <plasmid evidence="7">unnamed</plasmid>
    </source>
</reference>
<evidence type="ECO:0000256" key="1">
    <source>
        <dbReference type="ARBA" id="ARBA00001933"/>
    </source>
</evidence>
<organism evidence="7 8">
    <name type="scientific">Salinivibrio proteolyticus</name>
    <dbReference type="NCBI Taxonomy" id="334715"/>
    <lineage>
        <taxon>Bacteria</taxon>
        <taxon>Pseudomonadati</taxon>
        <taxon>Pseudomonadota</taxon>
        <taxon>Gammaproteobacteria</taxon>
        <taxon>Vibrionales</taxon>
        <taxon>Vibrionaceae</taxon>
        <taxon>Salinivibrio</taxon>
    </lineage>
</organism>
<comment type="cofactor">
    <cofactor evidence="1 6">
        <name>pyridoxal 5'-phosphate</name>
        <dbReference type="ChEBI" id="CHEBI:597326"/>
    </cofactor>
</comment>
<evidence type="ECO:0000256" key="6">
    <source>
        <dbReference type="RuleBase" id="RU000382"/>
    </source>
</evidence>
<keyword evidence="7" id="KW-0614">Plasmid</keyword>
<dbReference type="Pfam" id="PF00282">
    <property type="entry name" value="Pyridoxal_deC"/>
    <property type="match status" value="1"/>
</dbReference>
<sequence length="556" mass="62461">MSSAHPDGYAVTPTFAKHYQTMRAHFFNRDPNRWPIYRTPGLAQWLEQGMLPAPTSPDIHLLEQQHVPSHSDLSHHIFPPLALHAATHSKDWTAPQAVENVITAPCDPAIHGALLATLANPNLVYSEYAGLSVELEQTIVRQVANLIGYDDQRATGLFTQGGTFGNLYGYLLGLRKQFPLSGQRGLQGQDFRMINSLAGHYSNMTNLGLLGTDIPNQVLRVKVDARNRMDLDDFAYTLNGCLAQGLAVPTILLTFGTTDTFAIDDIERVYQIRERACQQYNVVSKPHIHVDAAVGWPLIMFNDYDFNDNPLGINSVTTQKLAALLPRIRGLRYADSITIDFQKWGFVPYTSSLVMFKNSDDMECLKQDPHYFSYFEASKTTHTHLQSTIECSRGAAGAYGAYCALNMLGKRGYQTMIAHGLQNAEYLKGRLSDLPYCKVVARDNLGPTVAFRLYQPADDLDVDTLFEREQQLHQLGARIDSITQHSLFHREHFLARQGRKLHTNWVESIAHTEFDTDGQCLFIPGEKAVFLNPYTEQRHIGEFIDTLMATETEQPA</sequence>
<dbReference type="InterPro" id="IPR015421">
    <property type="entry name" value="PyrdxlP-dep_Trfase_major"/>
</dbReference>
<dbReference type="InterPro" id="IPR015422">
    <property type="entry name" value="PyrdxlP-dep_Trfase_small"/>
</dbReference>
<comment type="similarity">
    <text evidence="2 6">Belongs to the group II decarboxylase family.</text>
</comment>
<keyword evidence="8" id="KW-1185">Reference proteome</keyword>
<evidence type="ECO:0000313" key="8">
    <source>
        <dbReference type="Proteomes" id="UP001164676"/>
    </source>
</evidence>
<keyword evidence="3" id="KW-0210">Decarboxylase</keyword>
<name>A0ABY7LI24_9GAMM</name>
<evidence type="ECO:0000256" key="5">
    <source>
        <dbReference type="ARBA" id="ARBA00023239"/>
    </source>
</evidence>
<evidence type="ECO:0000313" key="7">
    <source>
        <dbReference type="EMBL" id="WBA16738.1"/>
    </source>
</evidence>
<dbReference type="PANTHER" id="PTHR45677:SF8">
    <property type="entry name" value="CYSTEINE SULFINIC ACID DECARBOXYLASE"/>
    <property type="match status" value="1"/>
</dbReference>
<keyword evidence="5 6" id="KW-0456">Lyase</keyword>
<evidence type="ECO:0000256" key="3">
    <source>
        <dbReference type="ARBA" id="ARBA00022793"/>
    </source>
</evidence>
<dbReference type="Gene3D" id="3.90.1150.10">
    <property type="entry name" value="Aspartate Aminotransferase, domain 1"/>
    <property type="match status" value="1"/>
</dbReference>
<dbReference type="InterPro" id="IPR002129">
    <property type="entry name" value="PyrdxlP-dep_de-COase"/>
</dbReference>
<dbReference type="Proteomes" id="UP001164676">
    <property type="component" value="Plasmid unnamed"/>
</dbReference>
<protein>
    <submittedName>
        <fullName evidence="7">Pyridoxal-dependent decarboxylase</fullName>
    </submittedName>
</protein>
<geneLocation type="plasmid" evidence="7 8">
    <name>unnamed</name>
</geneLocation>
<accession>A0ABY7LI24</accession>
<evidence type="ECO:0000256" key="2">
    <source>
        <dbReference type="ARBA" id="ARBA00009533"/>
    </source>
</evidence>
<dbReference type="PANTHER" id="PTHR45677">
    <property type="entry name" value="GLUTAMATE DECARBOXYLASE-RELATED"/>
    <property type="match status" value="1"/>
</dbReference>
<proteinExistence type="inferred from homology"/>
<keyword evidence="4 6" id="KW-0663">Pyridoxal phosphate</keyword>
<dbReference type="EMBL" id="CP114585">
    <property type="protein sequence ID" value="WBA16738.1"/>
    <property type="molecule type" value="Genomic_DNA"/>
</dbReference>
<dbReference type="SUPFAM" id="SSF53383">
    <property type="entry name" value="PLP-dependent transferases"/>
    <property type="match status" value="1"/>
</dbReference>
<dbReference type="RefSeq" id="WP_269598972.1">
    <property type="nucleotide sequence ID" value="NZ_CP114585.1"/>
</dbReference>
<gene>
    <name evidence="7" type="ORF">N7E60_15295</name>
</gene>
<dbReference type="Gene3D" id="3.40.640.10">
    <property type="entry name" value="Type I PLP-dependent aspartate aminotransferase-like (Major domain)"/>
    <property type="match status" value="1"/>
</dbReference>
<evidence type="ECO:0000256" key="4">
    <source>
        <dbReference type="ARBA" id="ARBA00022898"/>
    </source>
</evidence>